<dbReference type="SUPFAM" id="SSF50249">
    <property type="entry name" value="Nucleic acid-binding proteins"/>
    <property type="match status" value="1"/>
</dbReference>
<dbReference type="Gene3D" id="2.40.50.140">
    <property type="entry name" value="Nucleic acid-binding proteins"/>
    <property type="match status" value="1"/>
</dbReference>
<dbReference type="CDD" id="cd04496">
    <property type="entry name" value="SSB_OBF"/>
    <property type="match status" value="1"/>
</dbReference>
<evidence type="ECO:0000313" key="4">
    <source>
        <dbReference type="EMBL" id="APU45147.1"/>
    </source>
</evidence>
<dbReference type="AlphaFoldDB" id="A0A1L7GSY0"/>
<dbReference type="GO" id="GO:0006260">
    <property type="term" value="P:DNA replication"/>
    <property type="evidence" value="ECO:0007669"/>
    <property type="project" value="InterPro"/>
</dbReference>
<dbReference type="PANTHER" id="PTHR10302:SF27">
    <property type="entry name" value="SINGLE-STRANDED DNA-BINDING PROTEIN"/>
    <property type="match status" value="1"/>
</dbReference>
<sequence length="146" mass="16299">MSEATIQFQGRLTGEPQKNQAGNYKVVNFNVAVDGSRRDAPTIFYRVAVWGNRGQWAMNYLHKGTPVMVSGTLSQARVYQRKDGESGINLDVNSDHVDFVVLPPQNNGGFQQQAPQANQQNYQAPPQPQGQFNQQQQGFNSNNLPY</sequence>
<dbReference type="PANTHER" id="PTHR10302">
    <property type="entry name" value="SINGLE-STRANDED DNA-BINDING PROTEIN"/>
    <property type="match status" value="1"/>
</dbReference>
<proteinExistence type="predicted"/>
<evidence type="ECO:0000256" key="1">
    <source>
        <dbReference type="ARBA" id="ARBA00023125"/>
    </source>
</evidence>
<evidence type="ECO:0000256" key="2">
    <source>
        <dbReference type="PIRNR" id="PIRNR002070"/>
    </source>
</evidence>
<protein>
    <recommendedName>
        <fullName evidence="2">Single-stranded DNA-binding protein</fullName>
    </recommendedName>
</protein>
<feature type="compositionally biased region" description="Low complexity" evidence="3">
    <location>
        <begin position="103"/>
        <end position="140"/>
    </location>
</feature>
<feature type="region of interest" description="Disordered" evidence="3">
    <location>
        <begin position="103"/>
        <end position="146"/>
    </location>
</feature>
<gene>
    <name evidence="4" type="ORF">BUW47_01150</name>
</gene>
<dbReference type="OrthoDB" id="9809878at2"/>
<dbReference type="InterPro" id="IPR000424">
    <property type="entry name" value="Primosome_PriB/ssb"/>
</dbReference>
<dbReference type="InterPro" id="IPR012340">
    <property type="entry name" value="NA-bd_OB-fold"/>
</dbReference>
<organism evidence="4 5">
    <name type="scientific">Limosilactobacillus fermentum</name>
    <name type="common">Lactobacillus fermentum</name>
    <dbReference type="NCBI Taxonomy" id="1613"/>
    <lineage>
        <taxon>Bacteria</taxon>
        <taxon>Bacillati</taxon>
        <taxon>Bacillota</taxon>
        <taxon>Bacilli</taxon>
        <taxon>Lactobacillales</taxon>
        <taxon>Lactobacillaceae</taxon>
        <taxon>Limosilactobacillus</taxon>
    </lineage>
</organism>
<dbReference type="RefSeq" id="WP_075667072.1">
    <property type="nucleotide sequence ID" value="NZ_CP019030.1"/>
</dbReference>
<dbReference type="Pfam" id="PF00436">
    <property type="entry name" value="SSB"/>
    <property type="match status" value="1"/>
</dbReference>
<dbReference type="GO" id="GO:0003697">
    <property type="term" value="F:single-stranded DNA binding"/>
    <property type="evidence" value="ECO:0007669"/>
    <property type="project" value="InterPro"/>
</dbReference>
<dbReference type="PROSITE" id="PS50935">
    <property type="entry name" value="SSB"/>
    <property type="match status" value="1"/>
</dbReference>
<evidence type="ECO:0000256" key="3">
    <source>
        <dbReference type="SAM" id="MobiDB-lite"/>
    </source>
</evidence>
<dbReference type="EMBL" id="CP019030">
    <property type="protein sequence ID" value="APU45147.1"/>
    <property type="molecule type" value="Genomic_DNA"/>
</dbReference>
<dbReference type="PIRSF" id="PIRSF002070">
    <property type="entry name" value="SSB"/>
    <property type="match status" value="1"/>
</dbReference>
<dbReference type="InterPro" id="IPR011344">
    <property type="entry name" value="ssDNA-bd"/>
</dbReference>
<evidence type="ECO:0000313" key="5">
    <source>
        <dbReference type="Proteomes" id="UP000185427"/>
    </source>
</evidence>
<dbReference type="GO" id="GO:0009295">
    <property type="term" value="C:nucleoid"/>
    <property type="evidence" value="ECO:0007669"/>
    <property type="project" value="TreeGrafter"/>
</dbReference>
<dbReference type="Proteomes" id="UP000185427">
    <property type="component" value="Chromosome"/>
</dbReference>
<keyword evidence="1 2" id="KW-0238">DNA-binding</keyword>
<accession>A0A1L7GSY0</accession>
<name>A0A1L7GSY0_LIMFE</name>
<reference evidence="4 5" key="1">
    <citation type="submission" date="2016-12" db="EMBL/GenBank/DDBJ databases">
        <title>Complete Genome Sequence of Lactobacillus fermentum Strain SNUV175, a Probiotic for Treatment of Bacterial Vaginosis.</title>
        <authorList>
            <person name="Lee S."/>
            <person name="You H.J."/>
            <person name="Kwon B."/>
            <person name="Ko G."/>
        </authorList>
    </citation>
    <scope>NUCLEOTIDE SEQUENCE [LARGE SCALE GENOMIC DNA]</scope>
    <source>
        <strain evidence="4 5">SNUV175</strain>
    </source>
</reference>